<evidence type="ECO:0000313" key="2">
    <source>
        <dbReference type="Proteomes" id="UP000257109"/>
    </source>
</evidence>
<comment type="caution">
    <text evidence="1">The sequence shown here is derived from an EMBL/GenBank/DDBJ whole genome shotgun (WGS) entry which is preliminary data.</text>
</comment>
<name>A0A371E8J6_MUCPR</name>
<proteinExistence type="predicted"/>
<gene>
    <name evidence="1" type="ORF">CR513_59360</name>
</gene>
<dbReference type="EMBL" id="QJKJ01015563">
    <property type="protein sequence ID" value="RDX62323.1"/>
    <property type="molecule type" value="Genomic_DNA"/>
</dbReference>
<dbReference type="Proteomes" id="UP000257109">
    <property type="component" value="Unassembled WGS sequence"/>
</dbReference>
<dbReference type="AlphaFoldDB" id="A0A371E8J6"/>
<evidence type="ECO:0000313" key="1">
    <source>
        <dbReference type="EMBL" id="RDX62323.1"/>
    </source>
</evidence>
<reference evidence="1" key="1">
    <citation type="submission" date="2018-05" db="EMBL/GenBank/DDBJ databases">
        <title>Draft genome of Mucuna pruriens seed.</title>
        <authorList>
            <person name="Nnadi N.E."/>
            <person name="Vos R."/>
            <person name="Hasami M.H."/>
            <person name="Devisetty U.K."/>
            <person name="Aguiy J.C."/>
        </authorList>
    </citation>
    <scope>NUCLEOTIDE SEQUENCE [LARGE SCALE GENOMIC DNA]</scope>
    <source>
        <strain evidence="1">JCA_2017</strain>
    </source>
</reference>
<protein>
    <submittedName>
        <fullName evidence="1">Uncharacterized protein</fullName>
    </submittedName>
</protein>
<accession>A0A371E8J6</accession>
<sequence>MSLPASNFEQDQDGEESWKFKRFRIMWFFLVNIEKMEGVVTRGRDMFELAIDIARIGSGCWMIIYTIRICINQSLNRINRGKF</sequence>
<feature type="non-terminal residue" evidence="1">
    <location>
        <position position="1"/>
    </location>
</feature>
<keyword evidence="2" id="KW-1185">Reference proteome</keyword>
<organism evidence="1 2">
    <name type="scientific">Mucuna pruriens</name>
    <name type="common">Velvet bean</name>
    <name type="synonym">Dolichos pruriens</name>
    <dbReference type="NCBI Taxonomy" id="157652"/>
    <lineage>
        <taxon>Eukaryota</taxon>
        <taxon>Viridiplantae</taxon>
        <taxon>Streptophyta</taxon>
        <taxon>Embryophyta</taxon>
        <taxon>Tracheophyta</taxon>
        <taxon>Spermatophyta</taxon>
        <taxon>Magnoliopsida</taxon>
        <taxon>eudicotyledons</taxon>
        <taxon>Gunneridae</taxon>
        <taxon>Pentapetalae</taxon>
        <taxon>rosids</taxon>
        <taxon>fabids</taxon>
        <taxon>Fabales</taxon>
        <taxon>Fabaceae</taxon>
        <taxon>Papilionoideae</taxon>
        <taxon>50 kb inversion clade</taxon>
        <taxon>NPAAA clade</taxon>
        <taxon>indigoferoid/millettioid clade</taxon>
        <taxon>Phaseoleae</taxon>
        <taxon>Mucuna</taxon>
    </lineage>
</organism>